<keyword evidence="3" id="KW-1185">Reference proteome</keyword>
<proteinExistence type="inferred from homology"/>
<dbReference type="NCBIfam" id="NF003818">
    <property type="entry name" value="PRK05409.1"/>
    <property type="match status" value="1"/>
</dbReference>
<evidence type="ECO:0000313" key="3">
    <source>
        <dbReference type="Proteomes" id="UP000321058"/>
    </source>
</evidence>
<dbReference type="PANTHER" id="PTHR42194">
    <property type="entry name" value="UPF0276 PROTEIN HI_1600"/>
    <property type="match status" value="1"/>
</dbReference>
<protein>
    <recommendedName>
        <fullName evidence="1">UPF0276 protein RSO01_02330</fullName>
    </recommendedName>
</protein>
<dbReference type="OrthoDB" id="9763101at2"/>
<dbReference type="AlphaFoldDB" id="A0A512N260"/>
<evidence type="ECO:0000313" key="2">
    <source>
        <dbReference type="EMBL" id="GEP53067.1"/>
    </source>
</evidence>
<dbReference type="Proteomes" id="UP000321058">
    <property type="component" value="Unassembled WGS sequence"/>
</dbReference>
<dbReference type="PANTHER" id="PTHR42194:SF1">
    <property type="entry name" value="UPF0276 PROTEIN HI_1600"/>
    <property type="match status" value="1"/>
</dbReference>
<dbReference type="EMBL" id="BKAJ01000004">
    <property type="protein sequence ID" value="GEP53067.1"/>
    <property type="molecule type" value="Genomic_DNA"/>
</dbReference>
<organism evidence="2 3">
    <name type="scientific">Reyranella soli</name>
    <dbReference type="NCBI Taxonomy" id="1230389"/>
    <lineage>
        <taxon>Bacteria</taxon>
        <taxon>Pseudomonadati</taxon>
        <taxon>Pseudomonadota</taxon>
        <taxon>Alphaproteobacteria</taxon>
        <taxon>Hyphomicrobiales</taxon>
        <taxon>Reyranellaceae</taxon>
        <taxon>Reyranella</taxon>
    </lineage>
</organism>
<comment type="caution">
    <text evidence="2">The sequence shown here is derived from an EMBL/GenBank/DDBJ whole genome shotgun (WGS) entry which is preliminary data.</text>
</comment>
<name>A0A512N260_9HYPH</name>
<evidence type="ECO:0000256" key="1">
    <source>
        <dbReference type="HAMAP-Rule" id="MF_00697"/>
    </source>
</evidence>
<dbReference type="InterPro" id="IPR036237">
    <property type="entry name" value="Xyl_isomerase-like_sf"/>
</dbReference>
<gene>
    <name evidence="2" type="ORF">RSO01_02330</name>
</gene>
<dbReference type="Pfam" id="PF05114">
    <property type="entry name" value="MbnB_TglH_ChrH"/>
    <property type="match status" value="1"/>
</dbReference>
<comment type="similarity">
    <text evidence="1">Belongs to the UPF0276 family.</text>
</comment>
<dbReference type="RefSeq" id="WP_147145318.1">
    <property type="nucleotide sequence ID" value="NZ_BKAJ01000004.1"/>
</dbReference>
<dbReference type="HAMAP" id="MF_00697">
    <property type="entry name" value="UPF0276"/>
    <property type="match status" value="1"/>
</dbReference>
<dbReference type="SUPFAM" id="SSF51658">
    <property type="entry name" value="Xylose isomerase-like"/>
    <property type="match status" value="1"/>
</dbReference>
<sequence length="275" mass="31301">MSAAVDFGLGLRPEHYEEIAATPGRVSWFEALSENYMVPGGSPLRWLDRLRRDYPMALHGVSLSIGSIDPLDRRYLDELKALVERVEPMWLSDHLCFTGLRGQNMHDLLPLPYTEEALNHVAERVMQVQDHLGRRLVLENVSSYVTYAASELTEWEFIAELAKRADCEILLDVNNIYVSAFNHEFDAMAFLRAMPRERVRQFHLAGHTHKGSHIIDTHDEPIVPDVWSLYAEAVKLFPGVPTMIERDANIPPYAELLAELDEARRIAASVTRRAA</sequence>
<dbReference type="Gene3D" id="3.20.20.150">
    <property type="entry name" value="Divalent-metal-dependent TIM barrel enzymes"/>
    <property type="match status" value="1"/>
</dbReference>
<dbReference type="InterPro" id="IPR007801">
    <property type="entry name" value="MbnB/TglH/ChrH"/>
</dbReference>
<reference evidence="2 3" key="1">
    <citation type="submission" date="2019-07" db="EMBL/GenBank/DDBJ databases">
        <title>Whole genome shotgun sequence of Reyranella soli NBRC 108950.</title>
        <authorList>
            <person name="Hosoyama A."/>
            <person name="Uohara A."/>
            <person name="Ohji S."/>
            <person name="Ichikawa N."/>
        </authorList>
    </citation>
    <scope>NUCLEOTIDE SEQUENCE [LARGE SCALE GENOMIC DNA]</scope>
    <source>
        <strain evidence="2 3">NBRC 108950</strain>
    </source>
</reference>
<accession>A0A512N260</accession>